<evidence type="ECO:0000313" key="12">
    <source>
        <dbReference type="EMBL" id="CCF59447.1"/>
    </source>
</evidence>
<keyword evidence="13" id="KW-1185">Reference proteome</keyword>
<keyword evidence="6" id="KW-0540">Nuclease</keyword>
<dbReference type="FunFam" id="3.60.15.10:FF:000065">
    <property type="entry name" value="Ribonuclease Z"/>
    <property type="match status" value="1"/>
</dbReference>
<dbReference type="HOGENOM" id="CLU_006220_0_0_1"/>
<reference evidence="12 13" key="1">
    <citation type="journal article" date="2011" name="Proc. Natl. Acad. Sci. U.S.A.">
        <title>Evolutionary erosion of yeast sex chromosomes by mating-type switching accidents.</title>
        <authorList>
            <person name="Gordon J.L."/>
            <person name="Armisen D."/>
            <person name="Proux-Wera E."/>
            <person name="Oheigeartaigh S.S."/>
            <person name="Byrne K.P."/>
            <person name="Wolfe K.H."/>
        </authorList>
    </citation>
    <scope>NUCLEOTIDE SEQUENCE [LARGE SCALE GENOMIC DNA]</scope>
    <source>
        <strain evidence="13">ATCC 22294 / BCRC 22015 / CBS 2517 / CECT 1963 / NBRC 1671 / NRRL Y-8276</strain>
    </source>
</reference>
<feature type="domain" description="tRNase Z endonuclease" evidence="11">
    <location>
        <begin position="7"/>
        <end position="68"/>
    </location>
</feature>
<dbReference type="OrthoDB" id="527344at2759"/>
<dbReference type="GO" id="GO:0005634">
    <property type="term" value="C:nucleus"/>
    <property type="evidence" value="ECO:0007669"/>
    <property type="project" value="EnsemblFungi"/>
</dbReference>
<evidence type="ECO:0000313" key="13">
    <source>
        <dbReference type="Proteomes" id="UP000005220"/>
    </source>
</evidence>
<dbReference type="InterPro" id="IPR047151">
    <property type="entry name" value="RNZ2-like"/>
</dbReference>
<dbReference type="AlphaFoldDB" id="H2AYP1"/>
<comment type="cofactor">
    <cofactor evidence="2">
        <name>Zn(2+)</name>
        <dbReference type="ChEBI" id="CHEBI:29105"/>
    </cofactor>
</comment>
<dbReference type="Proteomes" id="UP000005220">
    <property type="component" value="Chromosome 8"/>
</dbReference>
<comment type="similarity">
    <text evidence="3">Belongs to the RNase Z family.</text>
</comment>
<evidence type="ECO:0000256" key="4">
    <source>
        <dbReference type="ARBA" id="ARBA00012477"/>
    </source>
</evidence>
<evidence type="ECO:0000256" key="9">
    <source>
        <dbReference type="ARBA" id="ARBA00022801"/>
    </source>
</evidence>
<dbReference type="GO" id="GO:0046872">
    <property type="term" value="F:metal ion binding"/>
    <property type="evidence" value="ECO:0007669"/>
    <property type="project" value="UniProtKB-KW"/>
</dbReference>
<accession>H2AYP1</accession>
<evidence type="ECO:0000256" key="7">
    <source>
        <dbReference type="ARBA" id="ARBA00022723"/>
    </source>
</evidence>
<dbReference type="Pfam" id="PF13691">
    <property type="entry name" value="Lactamase_B_4"/>
    <property type="match status" value="1"/>
</dbReference>
<evidence type="ECO:0000256" key="5">
    <source>
        <dbReference type="ARBA" id="ARBA00022694"/>
    </source>
</evidence>
<evidence type="ECO:0000256" key="1">
    <source>
        <dbReference type="ARBA" id="ARBA00000402"/>
    </source>
</evidence>
<dbReference type="KEGG" id="kaf:KAFR_0H00380"/>
<dbReference type="EC" id="3.1.26.11" evidence="4"/>
<dbReference type="GO" id="GO:1990180">
    <property type="term" value="P:mitochondrial tRNA 3'-end processing"/>
    <property type="evidence" value="ECO:0007669"/>
    <property type="project" value="EnsemblFungi"/>
</dbReference>
<evidence type="ECO:0000256" key="6">
    <source>
        <dbReference type="ARBA" id="ARBA00022722"/>
    </source>
</evidence>
<dbReference type="EMBL" id="HE650828">
    <property type="protein sequence ID" value="CCF59447.1"/>
    <property type="molecule type" value="Genomic_DNA"/>
</dbReference>
<dbReference type="STRING" id="1071382.H2AYP1"/>
<dbReference type="RefSeq" id="XP_003958582.1">
    <property type="nucleotide sequence ID" value="XM_003958533.1"/>
</dbReference>
<evidence type="ECO:0000259" key="11">
    <source>
        <dbReference type="Pfam" id="PF13691"/>
    </source>
</evidence>
<dbReference type="PANTHER" id="PTHR12553:SF49">
    <property type="entry name" value="ZINC PHOSPHODIESTERASE ELAC PROTEIN 2"/>
    <property type="match status" value="1"/>
</dbReference>
<name>H2AYP1_KAZAF</name>
<organism evidence="12 13">
    <name type="scientific">Kazachstania africana (strain ATCC 22294 / BCRC 22015 / CBS 2517 / CECT 1963 / NBRC 1671 / NRRL Y-8276)</name>
    <name type="common">Yeast</name>
    <name type="synonym">Kluyveromyces africanus</name>
    <dbReference type="NCBI Taxonomy" id="1071382"/>
    <lineage>
        <taxon>Eukaryota</taxon>
        <taxon>Fungi</taxon>
        <taxon>Dikarya</taxon>
        <taxon>Ascomycota</taxon>
        <taxon>Saccharomycotina</taxon>
        <taxon>Saccharomycetes</taxon>
        <taxon>Saccharomycetales</taxon>
        <taxon>Saccharomycetaceae</taxon>
        <taxon>Kazachstania</taxon>
    </lineage>
</organism>
<dbReference type="SUPFAM" id="SSF56281">
    <property type="entry name" value="Metallo-hydrolase/oxidoreductase"/>
    <property type="match status" value="2"/>
</dbReference>
<dbReference type="CDD" id="cd07718">
    <property type="entry name" value="RNaseZ_ELAC1_ELAC2-C-term-like_MBL-fold"/>
    <property type="match status" value="1"/>
</dbReference>
<keyword evidence="10" id="KW-0862">Zinc</keyword>
<dbReference type="eggNOG" id="KOG2121">
    <property type="taxonomic scope" value="Eukaryota"/>
</dbReference>
<keyword evidence="8" id="KW-0255">Endonuclease</keyword>
<dbReference type="InParanoid" id="H2AYP1"/>
<dbReference type="GO" id="GO:0005739">
    <property type="term" value="C:mitochondrion"/>
    <property type="evidence" value="ECO:0007669"/>
    <property type="project" value="EnsemblFungi"/>
</dbReference>
<dbReference type="InterPro" id="IPR036866">
    <property type="entry name" value="RibonucZ/Hydroxyglut_hydro"/>
</dbReference>
<keyword evidence="9" id="KW-0378">Hydrolase</keyword>
<dbReference type="PANTHER" id="PTHR12553">
    <property type="entry name" value="ZINC PHOSPHODIESTERASE ELAC PROTEIN 2"/>
    <property type="match status" value="1"/>
</dbReference>
<comment type="catalytic activity">
    <reaction evidence="1">
        <text>Endonucleolytic cleavage of RNA, removing extra 3' nucleotides from tRNA precursor, generating 3' termini of tRNAs. A 3'-hydroxy group is left at the tRNA terminus and a 5'-phosphoryl group is left at the trailer molecule.</text>
        <dbReference type="EC" id="3.1.26.11"/>
    </reaction>
</comment>
<protein>
    <recommendedName>
        <fullName evidence="4">ribonuclease Z</fullName>
        <ecNumber evidence="4">3.1.26.11</ecNumber>
    </recommendedName>
</protein>
<dbReference type="Gene3D" id="3.60.15.10">
    <property type="entry name" value="Ribonuclease Z/Hydroxyacylglutathione hydrolase-like"/>
    <property type="match status" value="2"/>
</dbReference>
<dbReference type="GO" id="GO:0042781">
    <property type="term" value="F:3'-tRNA processing endoribonuclease activity"/>
    <property type="evidence" value="ECO:0007669"/>
    <property type="project" value="UniProtKB-EC"/>
</dbReference>
<proteinExistence type="inferred from homology"/>
<dbReference type="InterPro" id="IPR027794">
    <property type="entry name" value="tRNase_Z_dom"/>
</dbReference>
<keyword evidence="5" id="KW-0819">tRNA processing</keyword>
<keyword evidence="7" id="KW-0479">Metal-binding</keyword>
<evidence type="ECO:0000256" key="2">
    <source>
        <dbReference type="ARBA" id="ARBA00001947"/>
    </source>
</evidence>
<sequence>MFTVIPVTQPSSDTKHPLLLLQSVHGDRYMFGKITEGAQRSITENKIRISKLQNIFLTGNLNWSCVGGLPGMILTIADQGKDKLCLHYGSELINYVVSTWRYFVFRFGIDLSTNTEAFYKDKLINVRSITVKASEINEKHFNKTENDALTAIISNMFPKNEPTSRYDPSSDPLLNVNLPLNAENFKQSSSTNYEIKFNPIRGRFKVDEAVKLGVPKGPLFAKLTKGESITLPDGTTVFPSQVLEKERQFAKLLIIDIPDDSYVDSFISTFQDYDCSDLGVVYYFLNDTVSINDRLIKFMNCFNRQNRNINHIVSHPKISPNNISFMGSTITLLKLKALQLESYNLPRLDRLMSKEFYDFFQKRPSFPGTSMLQSQPDPIVSEESFDNSKVFVFDRNTTVAVNAYTKGDPPADLSCEVHQNNFKFSWKALYDKHIKPLNLPAVSFPKLIESQLNVNNFNNSNETTKEVEVITLGTGSALPSKYRNVVSTLIKVPYFSDHEMKQRNIIFDAGENTIGTINRMFSSIDKKRIFKDLKLVYLSHLHADHHLGIISLLKEWYRHNHDDENAKIYLVTPWQYNKFVKEWLLFEDSKILDRIQYISCEHLINDRFVRMETKALTLDEVTKNSNGMKKRKLELDQTSSYRNLDLIRAMYRDLNMISFQTCKAIHCNWAYSNSVVLKTSSNKSFKISYSGDTRPNIDKFAKEIGHKSDLLIHEATLDNDLVEDAIKKRHCTINEAINVSNMMEVDKLILTHFSQRYPKAPQLDNNIEIQAKEYCFAFDGMIVNYATLGGQKAILPMLNKVFLEEKESTEIEEEED</sequence>
<evidence type="ECO:0000256" key="3">
    <source>
        <dbReference type="ARBA" id="ARBA00007823"/>
    </source>
</evidence>
<dbReference type="FunCoup" id="H2AYP1">
    <property type="interactions" value="1286"/>
</dbReference>
<evidence type="ECO:0000256" key="10">
    <source>
        <dbReference type="ARBA" id="ARBA00022833"/>
    </source>
</evidence>
<dbReference type="GeneID" id="13887444"/>
<gene>
    <name evidence="12" type="primary">KAFR0H00380</name>
    <name evidence="12" type="ORF">KAFR_0H00380</name>
</gene>
<evidence type="ECO:0000256" key="8">
    <source>
        <dbReference type="ARBA" id="ARBA00022759"/>
    </source>
</evidence>